<feature type="transmembrane region" description="Helical" evidence="11">
    <location>
        <begin position="48"/>
        <end position="74"/>
    </location>
</feature>
<evidence type="ECO:0000256" key="8">
    <source>
        <dbReference type="ARBA" id="ARBA00023286"/>
    </source>
</evidence>
<accession>A0A8C9YSZ8</accession>
<evidence type="ECO:0000256" key="7">
    <source>
        <dbReference type="ARBA" id="ARBA00023257"/>
    </source>
</evidence>
<dbReference type="Proteomes" id="UP000694568">
    <property type="component" value="Unplaced"/>
</dbReference>
<keyword evidence="3" id="KW-0732">Signal</keyword>
<keyword evidence="11" id="KW-0812">Transmembrane</keyword>
<evidence type="ECO:0000256" key="2">
    <source>
        <dbReference type="ARBA" id="ARBA00022475"/>
    </source>
</evidence>
<evidence type="ECO:0000256" key="3">
    <source>
        <dbReference type="ARBA" id="ARBA00022729"/>
    </source>
</evidence>
<keyword evidence="9" id="KW-0407">Ion channel</keyword>
<keyword evidence="11" id="KW-1133">Transmembrane helix</keyword>
<dbReference type="GO" id="GO:0045211">
    <property type="term" value="C:postsynaptic membrane"/>
    <property type="evidence" value="ECO:0007669"/>
    <property type="project" value="UniProtKB-SubCell"/>
</dbReference>
<evidence type="ECO:0000313" key="13">
    <source>
        <dbReference type="Ensembl" id="ENSSLUP00000028285.1"/>
    </source>
</evidence>
<dbReference type="InterPro" id="IPR006029">
    <property type="entry name" value="Neurotrans-gated_channel_TM"/>
</dbReference>
<keyword evidence="2" id="KW-1003">Cell membrane</keyword>
<dbReference type="InterPro" id="IPR038050">
    <property type="entry name" value="Neuro_actylchol_rec"/>
</dbReference>
<keyword evidence="1" id="KW-0813">Transport</keyword>
<keyword evidence="11" id="KW-0472">Membrane</keyword>
<evidence type="ECO:0000256" key="1">
    <source>
        <dbReference type="ARBA" id="ARBA00022448"/>
    </source>
</evidence>
<dbReference type="Pfam" id="PF02932">
    <property type="entry name" value="Neur_chan_memb"/>
    <property type="match status" value="1"/>
</dbReference>
<organism evidence="13 14">
    <name type="scientific">Sander lucioperca</name>
    <name type="common">Pike-perch</name>
    <name type="synonym">Perca lucioperca</name>
    <dbReference type="NCBI Taxonomy" id="283035"/>
    <lineage>
        <taxon>Eukaryota</taxon>
        <taxon>Metazoa</taxon>
        <taxon>Chordata</taxon>
        <taxon>Craniata</taxon>
        <taxon>Vertebrata</taxon>
        <taxon>Euteleostomi</taxon>
        <taxon>Actinopterygii</taxon>
        <taxon>Neopterygii</taxon>
        <taxon>Teleostei</taxon>
        <taxon>Neoteleostei</taxon>
        <taxon>Acanthomorphata</taxon>
        <taxon>Eupercaria</taxon>
        <taxon>Perciformes</taxon>
        <taxon>Percoidei</taxon>
        <taxon>Percidae</taxon>
        <taxon>Luciopercinae</taxon>
        <taxon>Sander</taxon>
    </lineage>
</organism>
<dbReference type="InterPro" id="IPR049944">
    <property type="entry name" value="LGIC_TM_5-HT3"/>
</dbReference>
<dbReference type="AlphaFoldDB" id="A0A8C9YSZ8"/>
<evidence type="ECO:0000256" key="10">
    <source>
        <dbReference type="ARBA" id="ARBA00034104"/>
    </source>
</evidence>
<dbReference type="Gene3D" id="1.20.58.390">
    <property type="entry name" value="Neurotransmitter-gated ion-channel transmembrane domain"/>
    <property type="match status" value="1"/>
</dbReference>
<sequence length="210" mass="23308">MLVDVISFYLPLNSGTRIAFKVSILLGYTVFRVNLMDDLPATAVRTPLIGVFFAVCMAMLMLSLIKSILVVKLLHHSEKEVRQMSVSACLLDKYGSACHGFTESALTSIKTLDHINLSGGKLHAQRLRFSKSPADRCSCSMDAPSGLEWLLQELVSLRLALSQEDNESSAQAEWLALCSKLDCFLFRFYLLVLASYAGTLLMLWASWSFA</sequence>
<reference evidence="13" key="2">
    <citation type="submission" date="2025-09" db="UniProtKB">
        <authorList>
            <consortium name="Ensembl"/>
        </authorList>
    </citation>
    <scope>IDENTIFICATION</scope>
</reference>
<dbReference type="GeneTree" id="ENSGT00940000158478"/>
<evidence type="ECO:0000256" key="6">
    <source>
        <dbReference type="ARBA" id="ARBA00023170"/>
    </source>
</evidence>
<protein>
    <recommendedName>
        <fullName evidence="12">Neurotransmitter-gated ion-channel transmembrane domain-containing protein</fullName>
    </recommendedName>
</protein>
<evidence type="ECO:0000313" key="14">
    <source>
        <dbReference type="Proteomes" id="UP000694568"/>
    </source>
</evidence>
<dbReference type="CDD" id="cd19063">
    <property type="entry name" value="LGIC_TM_5-HT3"/>
    <property type="match status" value="1"/>
</dbReference>
<reference evidence="13" key="1">
    <citation type="submission" date="2025-08" db="UniProtKB">
        <authorList>
            <consortium name="Ensembl"/>
        </authorList>
    </citation>
    <scope>IDENTIFICATION</scope>
</reference>
<evidence type="ECO:0000256" key="11">
    <source>
        <dbReference type="SAM" id="Phobius"/>
    </source>
</evidence>
<dbReference type="GO" id="GO:0034220">
    <property type="term" value="P:monoatomic ion transmembrane transport"/>
    <property type="evidence" value="ECO:0007669"/>
    <property type="project" value="UniProtKB-KW"/>
</dbReference>
<keyword evidence="4" id="KW-0770">Synapse</keyword>
<keyword evidence="7" id="KW-0628">Postsynaptic cell membrane</keyword>
<feature type="domain" description="Neurotransmitter-gated ion-channel transmembrane" evidence="12">
    <location>
        <begin position="3"/>
        <end position="99"/>
    </location>
</feature>
<keyword evidence="5" id="KW-0406">Ion transport</keyword>
<feature type="transmembrane region" description="Helical" evidence="11">
    <location>
        <begin position="188"/>
        <end position="207"/>
    </location>
</feature>
<keyword evidence="14" id="KW-1185">Reference proteome</keyword>
<evidence type="ECO:0000256" key="4">
    <source>
        <dbReference type="ARBA" id="ARBA00023018"/>
    </source>
</evidence>
<keyword evidence="6" id="KW-0675">Receptor</keyword>
<evidence type="ECO:0000256" key="9">
    <source>
        <dbReference type="ARBA" id="ARBA00023303"/>
    </source>
</evidence>
<evidence type="ECO:0000256" key="5">
    <source>
        <dbReference type="ARBA" id="ARBA00023065"/>
    </source>
</evidence>
<dbReference type="Ensembl" id="ENSSLUT00000029201.1">
    <property type="protein sequence ID" value="ENSSLUP00000028285.1"/>
    <property type="gene ID" value="ENSSLUG00000012775.1"/>
</dbReference>
<evidence type="ECO:0000259" key="12">
    <source>
        <dbReference type="Pfam" id="PF02932"/>
    </source>
</evidence>
<keyword evidence="8" id="KW-1071">Ligand-gated ion channel</keyword>
<dbReference type="InterPro" id="IPR036719">
    <property type="entry name" value="Neuro-gated_channel_TM_sf"/>
</dbReference>
<proteinExistence type="predicted"/>
<comment type="subcellular location">
    <subcellularLocation>
        <location evidence="10">Postsynaptic cell membrane</location>
        <topology evidence="10">Multi-pass membrane protein</topology>
    </subcellularLocation>
</comment>
<name>A0A8C9YSZ8_SANLU</name>
<dbReference type="SUPFAM" id="SSF90112">
    <property type="entry name" value="Neurotransmitter-gated ion-channel transmembrane pore"/>
    <property type="match status" value="1"/>
</dbReference>